<accession>A0A0U1UKV2</accession>
<organism evidence="2 3">
    <name type="scientific">Pseudomonas phage LKO4</name>
    <dbReference type="NCBI Taxonomy" id="1308899"/>
    <lineage>
        <taxon>Viruses</taxon>
        <taxon>Duplodnaviria</taxon>
        <taxon>Heunggongvirae</taxon>
        <taxon>Uroviricota</taxon>
        <taxon>Caudoviricetes</taxon>
        <taxon>Mesyanzhinovviridae</taxon>
        <taxon>Rabinowitzvirinae</taxon>
        <taxon>Yuavirus</taxon>
        <taxon>Yuavirus LKO4</taxon>
        <taxon>Pseudomonas virus LKO4</taxon>
    </lineage>
</organism>
<dbReference type="Proteomes" id="UP000225969">
    <property type="component" value="Segment"/>
</dbReference>
<sequence>MAKTESKTTDVAVKEQNTAMAEYGAYADYAGAGFENQTSDDYSIPFLQILQALSPQLQENDSLRQGMILNTVTGEVWDGKKGIAFVPATTQHVYVEWKPRDAGGGFVGIHEVNSDLVNHAKAASSEYGKYSTPDGNELIETFYVYGIALDDDGNASEAVLAFSSTKIKKYKGWMTKAKTIQIPLPDGRRIPAPLFAHRYRLKTVSEKNNKGQFFNWDAIAFDGENAQQARLLPDDPLFQAAVNIKSMIEQGKARAAYESQAPGSADEEAHGAGGGKPVF</sequence>
<reference evidence="2 3" key="1">
    <citation type="submission" date="2013-03" db="EMBL/GenBank/DDBJ databases">
        <title>Complete Genome Sequence of Pseudomonas aeruginosa Siphophage LKO4.</title>
        <authorList>
            <person name="Lammens E.A."/>
            <person name="Lavigne R."/>
        </authorList>
    </citation>
    <scope>NUCLEOTIDE SEQUENCE [LARGE SCALE GENOMIC DNA]</scope>
</reference>
<dbReference type="EMBL" id="KC758116">
    <property type="protein sequence ID" value="AGI11241.1"/>
    <property type="molecule type" value="Genomic_DNA"/>
</dbReference>
<keyword evidence="3" id="KW-1185">Reference proteome</keyword>
<name>A0A0U1UKV2_9CAUD</name>
<gene>
    <name evidence="2" type="ORF">LKO4_005</name>
</gene>
<evidence type="ECO:0000256" key="1">
    <source>
        <dbReference type="SAM" id="MobiDB-lite"/>
    </source>
</evidence>
<feature type="region of interest" description="Disordered" evidence="1">
    <location>
        <begin position="255"/>
        <end position="279"/>
    </location>
</feature>
<evidence type="ECO:0000313" key="3">
    <source>
        <dbReference type="Proteomes" id="UP000225969"/>
    </source>
</evidence>
<protein>
    <submittedName>
        <fullName evidence="2">Uncharacterized protein</fullName>
    </submittedName>
</protein>
<dbReference type="InterPro" id="IPR056957">
    <property type="entry name" value="Pam3_Gp34-like"/>
</dbReference>
<proteinExistence type="predicted"/>
<evidence type="ECO:0000313" key="2">
    <source>
        <dbReference type="EMBL" id="AGI11241.1"/>
    </source>
</evidence>
<dbReference type="Pfam" id="PF23977">
    <property type="entry name" value="Pam3_Gp34"/>
    <property type="match status" value="1"/>
</dbReference>